<evidence type="ECO:0000256" key="5">
    <source>
        <dbReference type="ARBA" id="ARBA00022777"/>
    </source>
</evidence>
<evidence type="ECO:0000313" key="12">
    <source>
        <dbReference type="Proteomes" id="UP000006055"/>
    </source>
</evidence>
<keyword evidence="3 6" id="KW-0597">Phosphoprotein</keyword>
<dbReference type="PANTHER" id="PTHR43304:SF1">
    <property type="entry name" value="PAC DOMAIN-CONTAINING PROTEIN"/>
    <property type="match status" value="1"/>
</dbReference>
<feature type="domain" description="PAC" evidence="10">
    <location>
        <begin position="1103"/>
        <end position="1156"/>
    </location>
</feature>
<dbReference type="NCBIfam" id="TIGR00229">
    <property type="entry name" value="sensory_box"/>
    <property type="match status" value="6"/>
</dbReference>
<dbReference type="Gene3D" id="3.30.565.10">
    <property type="entry name" value="Histidine kinase-like ATPase, C-terminal domain"/>
    <property type="match status" value="1"/>
</dbReference>
<dbReference type="PRINTS" id="PR00344">
    <property type="entry name" value="BCTRLSENSOR"/>
</dbReference>
<evidence type="ECO:0000259" key="8">
    <source>
        <dbReference type="PROSITE" id="PS50110"/>
    </source>
</evidence>
<dbReference type="eggNOG" id="COG2203">
    <property type="taxonomic scope" value="Bacteria"/>
</dbReference>
<dbReference type="Pfam" id="PF02518">
    <property type="entry name" value="HATPase_c"/>
    <property type="match status" value="1"/>
</dbReference>
<dbReference type="InterPro" id="IPR013655">
    <property type="entry name" value="PAS_fold_3"/>
</dbReference>
<feature type="domain" description="PAC" evidence="10">
    <location>
        <begin position="1224"/>
        <end position="1278"/>
    </location>
</feature>
<evidence type="ECO:0000259" key="9">
    <source>
        <dbReference type="PROSITE" id="PS50112"/>
    </source>
</evidence>
<feature type="domain" description="PAS" evidence="9">
    <location>
        <begin position="724"/>
        <end position="765"/>
    </location>
</feature>
<dbReference type="InterPro" id="IPR004358">
    <property type="entry name" value="Sig_transdc_His_kin-like_C"/>
</dbReference>
<dbReference type="SUPFAM" id="SSF55874">
    <property type="entry name" value="ATPase domain of HSP90 chaperone/DNA topoisomerase II/histidine kinase"/>
    <property type="match status" value="1"/>
</dbReference>
<dbReference type="Gene3D" id="1.10.287.130">
    <property type="match status" value="1"/>
</dbReference>
<gene>
    <name evidence="11" type="ordered locus">Desti_3270</name>
</gene>
<evidence type="ECO:0000256" key="2">
    <source>
        <dbReference type="ARBA" id="ARBA00012438"/>
    </source>
</evidence>
<feature type="domain" description="PAS" evidence="9">
    <location>
        <begin position="1153"/>
        <end position="1224"/>
    </location>
</feature>
<dbReference type="Pfam" id="PF13426">
    <property type="entry name" value="PAS_9"/>
    <property type="match status" value="1"/>
</dbReference>
<dbReference type="Pfam" id="PF08447">
    <property type="entry name" value="PAS_3"/>
    <property type="match status" value="1"/>
</dbReference>
<dbReference type="HOGENOM" id="CLU_000445_114_51_7"/>
<dbReference type="SUPFAM" id="SSF47384">
    <property type="entry name" value="Homodimeric domain of signal transducing histidine kinase"/>
    <property type="match status" value="1"/>
</dbReference>
<dbReference type="InterPro" id="IPR000014">
    <property type="entry name" value="PAS"/>
</dbReference>
<dbReference type="eggNOG" id="COG2204">
    <property type="taxonomic scope" value="Bacteria"/>
</dbReference>
<dbReference type="CDD" id="cd00082">
    <property type="entry name" value="HisKA"/>
    <property type="match status" value="1"/>
</dbReference>
<feature type="domain" description="PAS" evidence="9">
    <location>
        <begin position="222"/>
        <end position="292"/>
    </location>
</feature>
<dbReference type="GO" id="GO:0006355">
    <property type="term" value="P:regulation of DNA-templated transcription"/>
    <property type="evidence" value="ECO:0007669"/>
    <property type="project" value="InterPro"/>
</dbReference>
<dbReference type="CDD" id="cd00130">
    <property type="entry name" value="PAS"/>
    <property type="match status" value="6"/>
</dbReference>
<feature type="domain" description="PAC" evidence="10">
    <location>
        <begin position="414"/>
        <end position="466"/>
    </location>
</feature>
<dbReference type="PROSITE" id="PS50112">
    <property type="entry name" value="PAS"/>
    <property type="match status" value="6"/>
</dbReference>
<dbReference type="InterPro" id="IPR001610">
    <property type="entry name" value="PAC"/>
</dbReference>
<dbReference type="SUPFAM" id="SSF55781">
    <property type="entry name" value="GAF domain-like"/>
    <property type="match status" value="2"/>
</dbReference>
<dbReference type="PATRIC" id="fig|706587.4.peg.3725"/>
<dbReference type="Pfam" id="PF13185">
    <property type="entry name" value="GAF_2"/>
    <property type="match status" value="2"/>
</dbReference>
<dbReference type="SUPFAM" id="SSF55785">
    <property type="entry name" value="PYP-like sensor domain (PAS domain)"/>
    <property type="match status" value="7"/>
</dbReference>
<feature type="domain" description="Histidine kinase" evidence="7">
    <location>
        <begin position="1291"/>
        <end position="1514"/>
    </location>
</feature>
<protein>
    <recommendedName>
        <fullName evidence="2">histidine kinase</fullName>
        <ecNumber evidence="2">2.7.13.3</ecNumber>
    </recommendedName>
</protein>
<dbReference type="SMART" id="SM00091">
    <property type="entry name" value="PAS"/>
    <property type="match status" value="7"/>
</dbReference>
<dbReference type="Pfam" id="PF08448">
    <property type="entry name" value="PAS_4"/>
    <property type="match status" value="4"/>
</dbReference>
<feature type="domain" description="PAC" evidence="10">
    <location>
        <begin position="670"/>
        <end position="723"/>
    </location>
</feature>
<dbReference type="SMART" id="SM00448">
    <property type="entry name" value="REC"/>
    <property type="match status" value="1"/>
</dbReference>
<dbReference type="Proteomes" id="UP000006055">
    <property type="component" value="Chromosome"/>
</dbReference>
<accession>I4C8N7</accession>
<dbReference type="InterPro" id="IPR013767">
    <property type="entry name" value="PAS_fold"/>
</dbReference>
<dbReference type="InterPro" id="IPR052162">
    <property type="entry name" value="Sensor_kinase/Photoreceptor"/>
</dbReference>
<dbReference type="RefSeq" id="WP_014811062.1">
    <property type="nucleotide sequence ID" value="NC_018025.1"/>
</dbReference>
<name>I4C8N7_DESTA</name>
<sequence>MSEDKPTYDELERRCRKAEAMLEAIRSGQAETVMGKEGPLVIRLARAEARTAHIRQVLVAVRNVNKLIVHENDPHRLIERACANLTETLGYHSAWIGLLDDTGKKMTVTAAAGLSEHFRSVKEQLERGEFPSCTIKALSNENVVLEDPVNACNDCALASGHKGRAVLARRLAFGAKVYGVLVVSVPVGYAYDEEEQTLFRELSEDMAFALHRIDTDRCRKAAERELAGTLESISDAFLALDDTMVVTYFNASASRHLGRSPDEVLGKHFASAFPEMQGSIFEIRLREAIDTGKFVSFETYFDVAPYQNWYEVRVYPREKGISVYFLITTERKLSEEKLRQNEELFHNFFETNNNYCYIISPEGTIIDANAAALKILGYERDELIGESVTKIYASECQGQRREAFDRWRLTGQARNVELVLLTKSGERRTVLLNAGHLLKRNGETLLSVSVQTDITERKKIEEALEQQLAFKEAFLEAIPAPVFFKDRNYIYRGCNAAFAEFLGIPKEKIIGNCILDLISKEIAEFYQAKDEDLFRNPGLQYYESDFKTQDESIRHGLFHKATFTDASGEVAGIIGTILDITDRKKAEEALRHRERLLDKIYEILPVGLWIADETGHLLRSNSAGRAIWGAEPLVGQEDYGVFKARRLPSGEPIAPEEWALTRTVNEGVTVTDELLEIDALDGQKRIILNYTAPVLDEDGRVEAAVIVNLDVTRRTWAEEALRQSEAKYKALFEEAPVGLLSIDTAGRILEVNQKLLEIMGSPSHEDTKSINMLMFPLLVRSGISGIFRNCLATEQPQYAEIPYTSKWNKTSYLRILVRPKLDSTGAVTGCQAMMEDISEKKIAESRLERELAANFALAELYIPLMSQSASISDMAEAVLDKAKSLTRSLHGYVTEIDQATGENICLTLTSMLDSACTLVENRRIVFAKNPDGRYPKLYGHSLNTGEPFFTNSPASHSASGGTPPGHIPLERFLSVPVTLGYEIVGQIALANSDRDYDEEDLNVVKRLAKFYALALQRKRWETALRAGEQTLQLVLSGGDLGFWDLDVQNGFLKVNEKVLNLIGYSAEEIEPTVEAWRTFLHPDEKQRVLELLDSHFEKRSEQYEDEFRVRSKDGTWKWVLARGRVVKRDEDGSPVRMTGTVLDISQRKRSELAQRRLATAVEQALEGMVMTDTRGIIEYVNPAYEKITGYTREEMVGRTLSLFENEEHDFAVTQSILQSLTRGERWSGHFTRKRKDGVIFEEDVMIAPVSDPRGALLNFVVVERDVTREAALQRQLLQAQKMEAIGTLAGGIAHDFNNLLQITLGYSELLLTEKNDRDPDYGDLKKINNAAKSGAELVRSLLTFSRKVEAELTPLNLNRQVKQLEALLERTIPKMIDIRLQLAEVLHRVNADPTQIEQILMNLAVNARDAMPDGGTLTIGTRNVELDEEYCGFHADVEPGEYVLLSVTDTGHGMDKQTLEHIFEPFYTTKELGRGTGLGLATVYGIVKQHGGHVTCYSEVGHGSTFNLYLPAITGRTEIDLEKSMEMPAFGTETVLLVDDEELIRNLGERILQRSGYTIITANNGSEALEIYSRDKDRISLIVLDLIMPQMGGKDCLKGLLKINPKVRVLITSGYAADGSTKECIELGAKGFVAKPFKYKEFLRQVRKALDE</sequence>
<dbReference type="PROSITE" id="PS50109">
    <property type="entry name" value="HIS_KIN"/>
    <property type="match status" value="1"/>
</dbReference>
<dbReference type="InterPro" id="IPR005467">
    <property type="entry name" value="His_kinase_dom"/>
</dbReference>
<dbReference type="Gene3D" id="3.30.450.40">
    <property type="match status" value="2"/>
</dbReference>
<evidence type="ECO:0000313" key="11">
    <source>
        <dbReference type="EMBL" id="AFM25928.1"/>
    </source>
</evidence>
<dbReference type="InterPro" id="IPR035965">
    <property type="entry name" value="PAS-like_dom_sf"/>
</dbReference>
<feature type="domain" description="PAC" evidence="10">
    <location>
        <begin position="540"/>
        <end position="592"/>
    </location>
</feature>
<proteinExistence type="predicted"/>
<feature type="domain" description="PAS" evidence="9">
    <location>
        <begin position="1027"/>
        <end position="1099"/>
    </location>
</feature>
<dbReference type="SMART" id="SM00086">
    <property type="entry name" value="PAC"/>
    <property type="match status" value="5"/>
</dbReference>
<reference evidence="12" key="1">
    <citation type="submission" date="2012-06" db="EMBL/GenBank/DDBJ databases">
        <title>Complete sequence of chromosome of Desulfomonile tiedjei DSM 6799.</title>
        <authorList>
            <person name="Lucas S."/>
            <person name="Copeland A."/>
            <person name="Lapidus A."/>
            <person name="Glavina del Rio T."/>
            <person name="Dalin E."/>
            <person name="Tice H."/>
            <person name="Bruce D."/>
            <person name="Goodwin L."/>
            <person name="Pitluck S."/>
            <person name="Peters L."/>
            <person name="Ovchinnikova G."/>
            <person name="Zeytun A."/>
            <person name="Lu M."/>
            <person name="Kyrpides N."/>
            <person name="Mavromatis K."/>
            <person name="Ivanova N."/>
            <person name="Brettin T."/>
            <person name="Detter J.C."/>
            <person name="Han C."/>
            <person name="Larimer F."/>
            <person name="Land M."/>
            <person name="Hauser L."/>
            <person name="Markowitz V."/>
            <person name="Cheng J.-F."/>
            <person name="Hugenholtz P."/>
            <person name="Woyke T."/>
            <person name="Wu D."/>
            <person name="Spring S."/>
            <person name="Schroeder M."/>
            <person name="Brambilla E."/>
            <person name="Klenk H.-P."/>
            <person name="Eisen J.A."/>
        </authorList>
    </citation>
    <scope>NUCLEOTIDE SEQUENCE [LARGE SCALE GENOMIC DNA]</scope>
    <source>
        <strain evidence="12">ATCC 49306 / DSM 6799 / DCB-1</strain>
    </source>
</reference>
<dbReference type="Pfam" id="PF00989">
    <property type="entry name" value="PAS"/>
    <property type="match status" value="1"/>
</dbReference>
<comment type="catalytic activity">
    <reaction evidence="1">
        <text>ATP + protein L-histidine = ADP + protein N-phospho-L-histidine.</text>
        <dbReference type="EC" id="2.7.13.3"/>
    </reaction>
</comment>
<evidence type="ECO:0000259" key="7">
    <source>
        <dbReference type="PROSITE" id="PS50109"/>
    </source>
</evidence>
<feature type="domain" description="PAC" evidence="10">
    <location>
        <begin position="797"/>
        <end position="849"/>
    </location>
</feature>
<dbReference type="SMART" id="SM00387">
    <property type="entry name" value="HATPase_c"/>
    <property type="match status" value="1"/>
</dbReference>
<dbReference type="Gene3D" id="3.40.50.2300">
    <property type="match status" value="1"/>
</dbReference>
<dbReference type="eggNOG" id="COG2202">
    <property type="taxonomic scope" value="Bacteria"/>
</dbReference>
<feature type="modified residue" description="4-aspartylphosphate" evidence="6">
    <location>
        <position position="1585"/>
    </location>
</feature>
<keyword evidence="5" id="KW-0418">Kinase</keyword>
<evidence type="ECO:0000259" key="10">
    <source>
        <dbReference type="PROSITE" id="PS50113"/>
    </source>
</evidence>
<dbReference type="InterPro" id="IPR003018">
    <property type="entry name" value="GAF"/>
</dbReference>
<dbReference type="InterPro" id="IPR036097">
    <property type="entry name" value="HisK_dim/P_sf"/>
</dbReference>
<feature type="domain" description="PAS" evidence="9">
    <location>
        <begin position="475"/>
        <end position="521"/>
    </location>
</feature>
<dbReference type="EMBL" id="CP003360">
    <property type="protein sequence ID" value="AFM25928.1"/>
    <property type="molecule type" value="Genomic_DNA"/>
</dbReference>
<dbReference type="PANTHER" id="PTHR43304">
    <property type="entry name" value="PHYTOCHROME-LIKE PROTEIN CPH1"/>
    <property type="match status" value="1"/>
</dbReference>
<dbReference type="InterPro" id="IPR001789">
    <property type="entry name" value="Sig_transdc_resp-reg_receiver"/>
</dbReference>
<evidence type="ECO:0000256" key="4">
    <source>
        <dbReference type="ARBA" id="ARBA00022679"/>
    </source>
</evidence>
<dbReference type="EC" id="2.7.13.3" evidence="2"/>
<feature type="domain" description="Response regulatory" evidence="8">
    <location>
        <begin position="1534"/>
        <end position="1650"/>
    </location>
</feature>
<dbReference type="Pfam" id="PF00072">
    <property type="entry name" value="Response_reg"/>
    <property type="match status" value="1"/>
</dbReference>
<organism evidence="11 12">
    <name type="scientific">Desulfomonile tiedjei (strain ATCC 49306 / DSM 6799 / DCB-1)</name>
    <dbReference type="NCBI Taxonomy" id="706587"/>
    <lineage>
        <taxon>Bacteria</taxon>
        <taxon>Pseudomonadati</taxon>
        <taxon>Thermodesulfobacteriota</taxon>
        <taxon>Desulfomonilia</taxon>
        <taxon>Desulfomonilales</taxon>
        <taxon>Desulfomonilaceae</taxon>
        <taxon>Desulfomonile</taxon>
    </lineage>
</organism>
<evidence type="ECO:0000256" key="6">
    <source>
        <dbReference type="PROSITE-ProRule" id="PRU00169"/>
    </source>
</evidence>
<dbReference type="SUPFAM" id="SSF52172">
    <property type="entry name" value="CheY-like"/>
    <property type="match status" value="1"/>
</dbReference>
<keyword evidence="4" id="KW-0808">Transferase</keyword>
<dbReference type="GO" id="GO:0000155">
    <property type="term" value="F:phosphorelay sensor kinase activity"/>
    <property type="evidence" value="ECO:0007669"/>
    <property type="project" value="InterPro"/>
</dbReference>
<evidence type="ECO:0000256" key="3">
    <source>
        <dbReference type="ARBA" id="ARBA00022553"/>
    </source>
</evidence>
<evidence type="ECO:0000256" key="1">
    <source>
        <dbReference type="ARBA" id="ARBA00000085"/>
    </source>
</evidence>
<dbReference type="Gene3D" id="3.30.450.20">
    <property type="entry name" value="PAS domain"/>
    <property type="match status" value="7"/>
</dbReference>
<dbReference type="eggNOG" id="COG4191">
    <property type="taxonomic scope" value="Bacteria"/>
</dbReference>
<dbReference type="InterPro" id="IPR011006">
    <property type="entry name" value="CheY-like_superfamily"/>
</dbReference>
<dbReference type="PROSITE" id="PS50113">
    <property type="entry name" value="PAC"/>
    <property type="match status" value="6"/>
</dbReference>
<dbReference type="InterPro" id="IPR029016">
    <property type="entry name" value="GAF-like_dom_sf"/>
</dbReference>
<dbReference type="InterPro" id="IPR003661">
    <property type="entry name" value="HisK_dim/P_dom"/>
</dbReference>
<dbReference type="InterPro" id="IPR000700">
    <property type="entry name" value="PAS-assoc_C"/>
</dbReference>
<dbReference type="SMART" id="SM00065">
    <property type="entry name" value="GAF"/>
    <property type="match status" value="2"/>
</dbReference>
<dbReference type="SMART" id="SM00388">
    <property type="entry name" value="HisKA"/>
    <property type="match status" value="1"/>
</dbReference>
<dbReference type="STRING" id="706587.Desti_3270"/>
<dbReference type="KEGG" id="dti:Desti_3270"/>
<dbReference type="PROSITE" id="PS50110">
    <property type="entry name" value="RESPONSE_REGULATORY"/>
    <property type="match status" value="1"/>
</dbReference>
<dbReference type="InterPro" id="IPR013656">
    <property type="entry name" value="PAS_4"/>
</dbReference>
<feature type="domain" description="PAS" evidence="9">
    <location>
        <begin position="341"/>
        <end position="395"/>
    </location>
</feature>
<dbReference type="InterPro" id="IPR036890">
    <property type="entry name" value="HATPase_C_sf"/>
</dbReference>
<keyword evidence="12" id="KW-1185">Reference proteome</keyword>
<dbReference type="InterPro" id="IPR003594">
    <property type="entry name" value="HATPase_dom"/>
</dbReference>